<evidence type="ECO:0000313" key="10">
    <source>
        <dbReference type="EMBL" id="KAF2014109.1"/>
    </source>
</evidence>
<keyword evidence="1" id="KW-0479">Metal-binding</keyword>
<dbReference type="GO" id="GO:0006325">
    <property type="term" value="P:chromatin organization"/>
    <property type="evidence" value="ECO:0007669"/>
    <property type="project" value="UniProtKB-KW"/>
</dbReference>
<keyword evidence="3" id="KW-0862">Zinc</keyword>
<dbReference type="Proteomes" id="UP000799778">
    <property type="component" value="Unassembled WGS sequence"/>
</dbReference>
<dbReference type="PROSITE" id="PS00518">
    <property type="entry name" value="ZF_RING_1"/>
    <property type="match status" value="1"/>
</dbReference>
<organism evidence="10 11">
    <name type="scientific">Aaosphaeria arxii CBS 175.79</name>
    <dbReference type="NCBI Taxonomy" id="1450172"/>
    <lineage>
        <taxon>Eukaryota</taxon>
        <taxon>Fungi</taxon>
        <taxon>Dikarya</taxon>
        <taxon>Ascomycota</taxon>
        <taxon>Pezizomycotina</taxon>
        <taxon>Dothideomycetes</taxon>
        <taxon>Pleosporomycetidae</taxon>
        <taxon>Pleosporales</taxon>
        <taxon>Pleosporales incertae sedis</taxon>
        <taxon>Aaosphaeria</taxon>
    </lineage>
</organism>
<dbReference type="SMART" id="SM00184">
    <property type="entry name" value="RING"/>
    <property type="match status" value="1"/>
</dbReference>
<dbReference type="InterPro" id="IPR038704">
    <property type="entry name" value="YEAST_sf"/>
</dbReference>
<keyword evidence="7" id="KW-0963">Cytoplasm</keyword>
<dbReference type="GO" id="GO:0005737">
    <property type="term" value="C:cytoplasm"/>
    <property type="evidence" value="ECO:0007669"/>
    <property type="project" value="UniProtKB-SubCell"/>
</dbReference>
<comment type="domain">
    <text evidence="7">The coiled-coil domain is required for assembly into the NuA4 complex.</text>
</comment>
<dbReference type="AlphaFoldDB" id="A0A6A5XML0"/>
<keyword evidence="7" id="KW-0234">DNA repair</keyword>
<keyword evidence="4 6" id="KW-0539">Nucleus</keyword>
<evidence type="ECO:0000259" key="9">
    <source>
        <dbReference type="PROSITE" id="PS51037"/>
    </source>
</evidence>
<evidence type="ECO:0000256" key="7">
    <source>
        <dbReference type="RuleBase" id="RU367117"/>
    </source>
</evidence>
<dbReference type="Pfam" id="PF13923">
    <property type="entry name" value="zf-C3HC4_2"/>
    <property type="match status" value="1"/>
</dbReference>
<dbReference type="InterPro" id="IPR013083">
    <property type="entry name" value="Znf_RING/FYVE/PHD"/>
</dbReference>
<feature type="domain" description="YEATS" evidence="9">
    <location>
        <begin position="105"/>
        <end position="239"/>
    </location>
</feature>
<protein>
    <recommendedName>
        <fullName evidence="7">Protein AF-9 homolog</fullName>
    </recommendedName>
</protein>
<dbReference type="GO" id="GO:0008270">
    <property type="term" value="F:zinc ion binding"/>
    <property type="evidence" value="ECO:0007669"/>
    <property type="project" value="UniProtKB-KW"/>
</dbReference>
<dbReference type="InterPro" id="IPR017907">
    <property type="entry name" value="Znf_RING_CS"/>
</dbReference>
<dbReference type="OrthoDB" id="1630758at2759"/>
<keyword evidence="11" id="KW-1185">Reference proteome</keyword>
<gene>
    <name evidence="7" type="primary">YAF9</name>
    <name evidence="10" type="ORF">BU24DRAFT_315275</name>
</gene>
<comment type="similarity">
    <text evidence="7">Belongs to the YAF9 family.</text>
</comment>
<evidence type="ECO:0000313" key="11">
    <source>
        <dbReference type="Proteomes" id="UP000799778"/>
    </source>
</evidence>
<evidence type="ECO:0000259" key="8">
    <source>
        <dbReference type="PROSITE" id="PS50089"/>
    </source>
</evidence>
<keyword evidence="2 5" id="KW-0863">Zinc-finger</keyword>
<comment type="function">
    <text evidence="7">Component of the SWR1 complex which mediates the ATP-dependent exchange of histone H2A for an H2A variant leading to transcriptional regulation of selected genes by chromatin remodeling. Component of the NuA4 histone acetyltransferase complex which is involved in transcriptional activation of selected genes principally by acetylation of nucleosomal histones H4 and H2A. The NuA4 complex is also involved in DNA repair. Yaf9 may also be required for viability in conditions in which the structural integrity of the spindle is compromised.</text>
</comment>
<dbReference type="PROSITE" id="PS50089">
    <property type="entry name" value="ZF_RING_2"/>
    <property type="match status" value="1"/>
</dbReference>
<keyword evidence="7" id="KW-0804">Transcription</keyword>
<feature type="non-terminal residue" evidence="10">
    <location>
        <position position="1"/>
    </location>
</feature>
<name>A0A6A5XML0_9PLEO</name>
<dbReference type="PROSITE" id="PS51037">
    <property type="entry name" value="YEATS"/>
    <property type="match status" value="1"/>
</dbReference>
<evidence type="ECO:0000256" key="5">
    <source>
        <dbReference type="PROSITE-ProRule" id="PRU00175"/>
    </source>
</evidence>
<evidence type="ECO:0000256" key="6">
    <source>
        <dbReference type="PROSITE-ProRule" id="PRU00376"/>
    </source>
</evidence>
<reference evidence="10" key="1">
    <citation type="journal article" date="2020" name="Stud. Mycol.">
        <title>101 Dothideomycetes genomes: a test case for predicting lifestyles and emergence of pathogens.</title>
        <authorList>
            <person name="Haridas S."/>
            <person name="Albert R."/>
            <person name="Binder M."/>
            <person name="Bloem J."/>
            <person name="Labutti K."/>
            <person name="Salamov A."/>
            <person name="Andreopoulos B."/>
            <person name="Baker S."/>
            <person name="Barry K."/>
            <person name="Bills G."/>
            <person name="Bluhm B."/>
            <person name="Cannon C."/>
            <person name="Castanera R."/>
            <person name="Culley D."/>
            <person name="Daum C."/>
            <person name="Ezra D."/>
            <person name="Gonzalez J."/>
            <person name="Henrissat B."/>
            <person name="Kuo A."/>
            <person name="Liang C."/>
            <person name="Lipzen A."/>
            <person name="Lutzoni F."/>
            <person name="Magnuson J."/>
            <person name="Mondo S."/>
            <person name="Nolan M."/>
            <person name="Ohm R."/>
            <person name="Pangilinan J."/>
            <person name="Park H.-J."/>
            <person name="Ramirez L."/>
            <person name="Alfaro M."/>
            <person name="Sun H."/>
            <person name="Tritt A."/>
            <person name="Yoshinaga Y."/>
            <person name="Zwiers L.-H."/>
            <person name="Turgeon B."/>
            <person name="Goodwin S."/>
            <person name="Spatafora J."/>
            <person name="Crous P."/>
            <person name="Grigoriev I."/>
        </authorList>
    </citation>
    <scope>NUCLEOTIDE SEQUENCE</scope>
    <source>
        <strain evidence="10">CBS 175.79</strain>
    </source>
</reference>
<keyword evidence="7" id="KW-0156">Chromatin regulator</keyword>
<dbReference type="InterPro" id="IPR005033">
    <property type="entry name" value="YEATS"/>
</dbReference>
<evidence type="ECO:0000256" key="1">
    <source>
        <dbReference type="ARBA" id="ARBA00022723"/>
    </source>
</evidence>
<proteinExistence type="inferred from homology"/>
<dbReference type="InterPro" id="IPR055129">
    <property type="entry name" value="YEATS_dom"/>
</dbReference>
<dbReference type="InterPro" id="IPR001841">
    <property type="entry name" value="Znf_RING"/>
</dbReference>
<keyword evidence="7" id="KW-0227">DNA damage</keyword>
<dbReference type="Gene3D" id="2.60.40.1970">
    <property type="entry name" value="YEATS domain"/>
    <property type="match status" value="1"/>
</dbReference>
<evidence type="ECO:0000256" key="4">
    <source>
        <dbReference type="ARBA" id="ARBA00023242"/>
    </source>
</evidence>
<dbReference type="EMBL" id="ML978070">
    <property type="protein sequence ID" value="KAF2014109.1"/>
    <property type="molecule type" value="Genomic_DNA"/>
</dbReference>
<evidence type="ECO:0000256" key="2">
    <source>
        <dbReference type="ARBA" id="ARBA00022771"/>
    </source>
</evidence>
<dbReference type="GO" id="GO:0000812">
    <property type="term" value="C:Swr1 complex"/>
    <property type="evidence" value="ECO:0007669"/>
    <property type="project" value="UniProtKB-UniRule"/>
</dbReference>
<keyword evidence="7" id="KW-0175">Coiled coil</keyword>
<evidence type="ECO:0000256" key="3">
    <source>
        <dbReference type="ARBA" id="ARBA00022833"/>
    </source>
</evidence>
<dbReference type="SUPFAM" id="SSF57850">
    <property type="entry name" value="RING/U-box"/>
    <property type="match status" value="1"/>
</dbReference>
<keyword evidence="7" id="KW-0010">Activator</keyword>
<accession>A0A6A5XML0</accession>
<dbReference type="PANTHER" id="PTHR23195">
    <property type="entry name" value="YEATS DOMAIN"/>
    <property type="match status" value="1"/>
</dbReference>
<comment type="subcellular location">
    <subcellularLocation>
        <location evidence="7">Nucleus</location>
    </subcellularLocation>
    <subcellularLocation>
        <location evidence="7">Cytoplasm</location>
    </subcellularLocation>
</comment>
<dbReference type="Pfam" id="PF03366">
    <property type="entry name" value="YEATS"/>
    <property type="match status" value="1"/>
</dbReference>
<keyword evidence="7" id="KW-0805">Transcription regulation</keyword>
<sequence>PNPPSESIAHDDLCPVCHLLLYEPVRTQCNHLLCGSCMAQWADASSLNHISPSNVDIDLADIEALSDRANLQANCPMCRTATTAALDRDLARTLEEKYPDTWRERAVEEDEARVGVAGIESMVILIGNKHSLVRASPGSDNQHDWTFFVKCSRSEIVHQIRINLHPTFHPPQLTLDGPPFEVRRVGWGYFNIEAKILLKSPYRWVTEGTDAGTDILTLDWMLNFEDRGRQGRVRAKVKK</sequence>
<comment type="subunit">
    <text evidence="7">Component of the SWR1 chromatin-remodeling complex and of the NuA4 histone acetyltransferase complex.</text>
</comment>
<feature type="non-terminal residue" evidence="10">
    <location>
        <position position="239"/>
    </location>
</feature>
<dbReference type="Gene3D" id="3.30.40.10">
    <property type="entry name" value="Zinc/RING finger domain, C3HC4 (zinc finger)"/>
    <property type="match status" value="1"/>
</dbReference>
<feature type="domain" description="RING-type" evidence="8">
    <location>
        <begin position="14"/>
        <end position="79"/>
    </location>
</feature>
<dbReference type="GO" id="GO:0006281">
    <property type="term" value="P:DNA repair"/>
    <property type="evidence" value="ECO:0007669"/>
    <property type="project" value="UniProtKB-UniRule"/>
</dbReference>
<dbReference type="GO" id="GO:0006355">
    <property type="term" value="P:regulation of DNA-templated transcription"/>
    <property type="evidence" value="ECO:0007669"/>
    <property type="project" value="InterPro"/>
</dbReference>